<evidence type="ECO:0000256" key="4">
    <source>
        <dbReference type="ARBA" id="ARBA00023172"/>
    </source>
</evidence>
<dbReference type="AlphaFoldDB" id="A0A9P5SPT0"/>
<feature type="compositionally biased region" description="Polar residues" evidence="8">
    <location>
        <begin position="251"/>
        <end position="261"/>
    </location>
</feature>
<keyword evidence="3" id="KW-0227">DNA damage</keyword>
<evidence type="ECO:0000256" key="8">
    <source>
        <dbReference type="SAM" id="MobiDB-lite"/>
    </source>
</evidence>
<feature type="compositionally biased region" description="Basic and acidic residues" evidence="8">
    <location>
        <begin position="323"/>
        <end position="337"/>
    </location>
</feature>
<comment type="similarity">
    <text evidence="2">Belongs to the SLX4 family.</text>
</comment>
<gene>
    <name evidence="9" type="ORF">BG006_011246</name>
</gene>
<keyword evidence="10" id="KW-1185">Reference proteome</keyword>
<sequence length="450" mass="50568">MRTIGTSNGSFNDVDDFPEDDLQASDDTSRWRNVSTPKRRAHSRSRNTALANGHDQDERDEVGDSEDIPTRVPRRPKSATKTRSIAPFRRVTAAVTMYGTAFMNRANQFAASQSQSQLEDTTVTASALPSSSQAGVATPSRKKNKTGLDVRVEAMARESARLANNFRKQHEVPDYQSMTVAQLRKVAETFGLKSMRKNVLVEQLTAIWHRLNSNPKPRTEPELQPVEDEQDQDRDQDSDGGMEHVVYGTFAESSFGPSQEQRYVDKDKGRADDYEPRRSSRRYDASTMFSSDLDEDGEGSGGSESDLDDESDDEEEEDEDMDLDPKNEGEGSSERTARGGFSGGGPDGDGDDDLDDLGKEDPEDREQASPTLERRLLQFLNSRPRFRKHLLMYKPLDLEVVWAECDAAGIECTRKELRQFLDRRGIICIVPADSAVGSWRKTRAKRQKRR</sequence>
<dbReference type="Proteomes" id="UP000696485">
    <property type="component" value="Unassembled WGS sequence"/>
</dbReference>
<evidence type="ECO:0000256" key="5">
    <source>
        <dbReference type="ARBA" id="ARBA00023204"/>
    </source>
</evidence>
<evidence type="ECO:0000256" key="6">
    <source>
        <dbReference type="ARBA" id="ARBA00023242"/>
    </source>
</evidence>
<evidence type="ECO:0000313" key="10">
    <source>
        <dbReference type="Proteomes" id="UP000696485"/>
    </source>
</evidence>
<dbReference type="EMBL" id="JAAAUY010000095">
    <property type="protein sequence ID" value="KAF9335558.1"/>
    <property type="molecule type" value="Genomic_DNA"/>
</dbReference>
<evidence type="ECO:0000256" key="3">
    <source>
        <dbReference type="ARBA" id="ARBA00022763"/>
    </source>
</evidence>
<feature type="compositionally biased region" description="Polar residues" evidence="8">
    <location>
        <begin position="121"/>
        <end position="135"/>
    </location>
</feature>
<comment type="subcellular location">
    <subcellularLocation>
        <location evidence="1">Nucleus</location>
    </subcellularLocation>
</comment>
<evidence type="ECO:0000313" key="9">
    <source>
        <dbReference type="EMBL" id="KAF9335558.1"/>
    </source>
</evidence>
<feature type="compositionally biased region" description="Basic and acidic residues" evidence="8">
    <location>
        <begin position="262"/>
        <end position="284"/>
    </location>
</feature>
<feature type="compositionally biased region" description="Acidic residues" evidence="8">
    <location>
        <begin position="225"/>
        <end position="240"/>
    </location>
</feature>
<feature type="region of interest" description="Disordered" evidence="8">
    <location>
        <begin position="1"/>
        <end position="85"/>
    </location>
</feature>
<keyword evidence="5" id="KW-0234">DNA repair</keyword>
<dbReference type="PANTHER" id="PTHR21541">
    <property type="entry name" value="BTB POZ DOMAIN CONTAINING 12"/>
    <property type="match status" value="1"/>
</dbReference>
<proteinExistence type="inferred from homology"/>
<reference evidence="9" key="1">
    <citation type="journal article" date="2020" name="Fungal Divers.">
        <title>Resolving the Mortierellaceae phylogeny through synthesis of multi-gene phylogenetics and phylogenomics.</title>
        <authorList>
            <person name="Vandepol N."/>
            <person name="Liber J."/>
            <person name="Desiro A."/>
            <person name="Na H."/>
            <person name="Kennedy M."/>
            <person name="Barry K."/>
            <person name="Grigoriev I.V."/>
            <person name="Miller A.N."/>
            <person name="O'Donnell K."/>
            <person name="Stajich J.E."/>
            <person name="Bonito G."/>
        </authorList>
    </citation>
    <scope>NUCLEOTIDE SEQUENCE</scope>
    <source>
        <strain evidence="9">NVP1</strain>
    </source>
</reference>
<organism evidence="9 10">
    <name type="scientific">Podila minutissima</name>
    <dbReference type="NCBI Taxonomy" id="64525"/>
    <lineage>
        <taxon>Eukaryota</taxon>
        <taxon>Fungi</taxon>
        <taxon>Fungi incertae sedis</taxon>
        <taxon>Mucoromycota</taxon>
        <taxon>Mortierellomycotina</taxon>
        <taxon>Mortierellomycetes</taxon>
        <taxon>Mortierellales</taxon>
        <taxon>Mortierellaceae</taxon>
        <taxon>Podila</taxon>
    </lineage>
</organism>
<dbReference type="Pfam" id="PF09494">
    <property type="entry name" value="Slx4"/>
    <property type="match status" value="1"/>
</dbReference>
<feature type="compositionally biased region" description="Acidic residues" evidence="8">
    <location>
        <begin position="58"/>
        <end position="67"/>
    </location>
</feature>
<evidence type="ECO:0000256" key="7">
    <source>
        <dbReference type="ARBA" id="ARBA00029496"/>
    </source>
</evidence>
<evidence type="ECO:0000256" key="2">
    <source>
        <dbReference type="ARBA" id="ARBA00006661"/>
    </source>
</evidence>
<dbReference type="GO" id="GO:0000712">
    <property type="term" value="P:resolution of meiotic recombination intermediates"/>
    <property type="evidence" value="ECO:0007669"/>
    <property type="project" value="TreeGrafter"/>
</dbReference>
<dbReference type="GO" id="GO:0006281">
    <property type="term" value="P:DNA repair"/>
    <property type="evidence" value="ECO:0007669"/>
    <property type="project" value="UniProtKB-KW"/>
</dbReference>
<protein>
    <recommendedName>
        <fullName evidence="7">Structure-specific endonuclease subunit SLX4</fullName>
    </recommendedName>
</protein>
<evidence type="ECO:0000256" key="1">
    <source>
        <dbReference type="ARBA" id="ARBA00004123"/>
    </source>
</evidence>
<dbReference type="InterPro" id="IPR018574">
    <property type="entry name" value="Structure-sp_endonuc_su_Slx4"/>
</dbReference>
<accession>A0A9P5SPT0</accession>
<dbReference type="GO" id="GO:0006260">
    <property type="term" value="P:DNA replication"/>
    <property type="evidence" value="ECO:0007669"/>
    <property type="project" value="InterPro"/>
</dbReference>
<name>A0A9P5SPT0_9FUNG</name>
<feature type="compositionally biased region" description="Basic and acidic residues" evidence="8">
    <location>
        <begin position="356"/>
        <end position="371"/>
    </location>
</feature>
<feature type="compositionally biased region" description="Acidic residues" evidence="8">
    <location>
        <begin position="13"/>
        <end position="24"/>
    </location>
</feature>
<keyword evidence="6" id="KW-0539">Nucleus</keyword>
<feature type="region of interest" description="Disordered" evidence="8">
    <location>
        <begin position="121"/>
        <end position="145"/>
    </location>
</feature>
<feature type="compositionally biased region" description="Acidic residues" evidence="8">
    <location>
        <begin position="305"/>
        <end position="322"/>
    </location>
</feature>
<dbReference type="GO" id="GO:0033557">
    <property type="term" value="C:Slx1-Slx4 complex"/>
    <property type="evidence" value="ECO:0007669"/>
    <property type="project" value="InterPro"/>
</dbReference>
<dbReference type="PANTHER" id="PTHR21541:SF3">
    <property type="entry name" value="STRUCTURE-SPECIFIC ENDONUCLEASE SUBUNIT SLX4"/>
    <property type="match status" value="1"/>
</dbReference>
<comment type="caution">
    <text evidence="9">The sequence shown here is derived from an EMBL/GenBank/DDBJ whole genome shotgun (WGS) entry which is preliminary data.</text>
</comment>
<keyword evidence="4" id="KW-0233">DNA recombination</keyword>
<feature type="region of interest" description="Disordered" evidence="8">
    <location>
        <begin position="212"/>
        <end position="371"/>
    </location>
</feature>
<feature type="compositionally biased region" description="Polar residues" evidence="8">
    <location>
        <begin position="1"/>
        <end position="11"/>
    </location>
</feature>